<evidence type="ECO:0000313" key="3">
    <source>
        <dbReference type="EMBL" id="CAB4734832.1"/>
    </source>
</evidence>
<proteinExistence type="predicted"/>
<evidence type="ECO:0000313" key="5">
    <source>
        <dbReference type="EMBL" id="CAB4846628.1"/>
    </source>
</evidence>
<dbReference type="EMBL" id="CAFAAV010000031">
    <property type="protein sequence ID" value="CAB4809037.1"/>
    <property type="molecule type" value="Genomic_DNA"/>
</dbReference>
<dbReference type="Pfam" id="PF20706">
    <property type="entry name" value="GT4-conflict"/>
    <property type="match status" value="1"/>
</dbReference>
<dbReference type="AlphaFoldDB" id="A0A6J6SJ11"/>
<reference evidence="3" key="1">
    <citation type="submission" date="2020-05" db="EMBL/GenBank/DDBJ databases">
        <authorList>
            <person name="Chiriac C."/>
            <person name="Salcher M."/>
            <person name="Ghai R."/>
            <person name="Kavagutti S V."/>
        </authorList>
    </citation>
    <scope>NUCLEOTIDE SEQUENCE</scope>
</reference>
<dbReference type="EMBL" id="CAESGF010000019">
    <property type="protein sequence ID" value="CAB4364830.1"/>
    <property type="molecule type" value="Genomic_DNA"/>
</dbReference>
<sequence length="589" mass="62765">MIRAVVGGTADALLEALRADVPHGDAAVLWTTVPCDDSLLAAAAEAALVGTVSPMPVADASAALVTYELHAALPPAPLLPRPCASVVLFSAEAVELLRRDLPATATDAATLIADLGARLTRLGYQHVAAPGVALRWSPIDGTGNVPATDYDRALDSSANSSLAAHRLWAATRLRPIRVVLDGACMTGDVHTGTQRVVLEVSRSLAATRAGAQVAVAVGAEFVASTREAMRGSGVDVVERSASATPFDVVYRPYQMLRAQELRWCHDVADRMLVSQLDMIGFSNPTYHPSSDLFFLARNLQRTMMLQADGVTFISEFGRRSAMTEVAELDEARTTVVSCGSDTEPLPGTRPAAAPDAPFVLVLSATFTHKNRGQAIAAFADAVQRHGIEGNLLVAGPEPFYGRSTDDDARLVQSFGTDVARRVVHLGQVSDAEKWWLLRNASAVLYPSTVEGFGLIPFEAASVDTPCLAFRGTALGEILGEGPATIVGWRASDWADALAGVMTDPAAAAAALAHVRDAAHRHTWQESARLTWQAIDGAIAMPARVRVAHEGSFAAAVQPTRRVAPFIAARAFYLRLGPFLQRRLRRLLRR</sequence>
<dbReference type="PANTHER" id="PTHR46401:SF2">
    <property type="entry name" value="GLYCOSYLTRANSFERASE WBBK-RELATED"/>
    <property type="match status" value="1"/>
</dbReference>
<dbReference type="EMBL" id="CAFBOL010000002">
    <property type="protein sequence ID" value="CAB4971172.1"/>
    <property type="molecule type" value="Genomic_DNA"/>
</dbReference>
<evidence type="ECO:0000313" key="2">
    <source>
        <dbReference type="EMBL" id="CAB4364830.1"/>
    </source>
</evidence>
<evidence type="ECO:0000313" key="7">
    <source>
        <dbReference type="EMBL" id="CAB4971172.1"/>
    </source>
</evidence>
<dbReference type="EMBL" id="CAFBIY010000009">
    <property type="protein sequence ID" value="CAB4846628.1"/>
    <property type="molecule type" value="Genomic_DNA"/>
</dbReference>
<dbReference type="EMBL" id="CAEZYF010000017">
    <property type="protein sequence ID" value="CAB4734832.1"/>
    <property type="molecule type" value="Genomic_DNA"/>
</dbReference>
<evidence type="ECO:0000256" key="1">
    <source>
        <dbReference type="ARBA" id="ARBA00022679"/>
    </source>
</evidence>
<evidence type="ECO:0000313" key="6">
    <source>
        <dbReference type="EMBL" id="CAB4947079.1"/>
    </source>
</evidence>
<evidence type="ECO:0000313" key="4">
    <source>
        <dbReference type="EMBL" id="CAB4809037.1"/>
    </source>
</evidence>
<protein>
    <submittedName>
        <fullName evidence="3">Unannotated protein</fullName>
    </submittedName>
</protein>
<keyword evidence="1" id="KW-0808">Transferase</keyword>
<dbReference type="SUPFAM" id="SSF53756">
    <property type="entry name" value="UDP-Glycosyltransferase/glycogen phosphorylase"/>
    <property type="match status" value="1"/>
</dbReference>
<dbReference type="EMBL" id="CAFBMT010000018">
    <property type="protein sequence ID" value="CAB4947079.1"/>
    <property type="molecule type" value="Genomic_DNA"/>
</dbReference>
<gene>
    <name evidence="3" type="ORF">UFOPK2656_02426</name>
    <name evidence="4" type="ORF">UFOPK3099_00607</name>
    <name evidence="5" type="ORF">UFOPK3267_00286</name>
    <name evidence="6" type="ORF">UFOPK3651_02592</name>
    <name evidence="7" type="ORF">UFOPK3931_00127</name>
    <name evidence="2" type="ORF">UFOPK4189_02589</name>
</gene>
<dbReference type="Gene3D" id="3.40.50.2000">
    <property type="entry name" value="Glycogen Phosphorylase B"/>
    <property type="match status" value="2"/>
</dbReference>
<dbReference type="PANTHER" id="PTHR46401">
    <property type="entry name" value="GLYCOSYLTRANSFERASE WBBK-RELATED"/>
    <property type="match status" value="1"/>
</dbReference>
<organism evidence="3">
    <name type="scientific">freshwater metagenome</name>
    <dbReference type="NCBI Taxonomy" id="449393"/>
    <lineage>
        <taxon>unclassified sequences</taxon>
        <taxon>metagenomes</taxon>
        <taxon>ecological metagenomes</taxon>
    </lineage>
</organism>
<dbReference type="GO" id="GO:0016757">
    <property type="term" value="F:glycosyltransferase activity"/>
    <property type="evidence" value="ECO:0007669"/>
    <property type="project" value="TreeGrafter"/>
</dbReference>
<name>A0A6J6SJ11_9ZZZZ</name>
<accession>A0A6J6SJ11</accession>
<dbReference type="GO" id="GO:0009103">
    <property type="term" value="P:lipopolysaccharide biosynthetic process"/>
    <property type="evidence" value="ECO:0007669"/>
    <property type="project" value="TreeGrafter"/>
</dbReference>